<dbReference type="EMBL" id="BTGU01005256">
    <property type="protein sequence ID" value="GMN21232.1"/>
    <property type="molecule type" value="Genomic_DNA"/>
</dbReference>
<evidence type="ECO:0000313" key="3">
    <source>
        <dbReference type="EMBL" id="GMN21251.1"/>
    </source>
</evidence>
<dbReference type="AlphaFoldDB" id="A0AA87YRV6"/>
<name>A0AA87YRV6_FICCA</name>
<accession>A0AA87YRV6</accession>
<reference evidence="2" key="1">
    <citation type="submission" date="2023-07" db="EMBL/GenBank/DDBJ databases">
        <title>draft genome sequence of fig (Ficus carica).</title>
        <authorList>
            <person name="Takahashi T."/>
            <person name="Nishimura K."/>
        </authorList>
    </citation>
    <scope>NUCLEOTIDE SEQUENCE</scope>
</reference>
<sequence>MLNVAPAQLNANAYHIMWTKHFVAELPFRAFQNLYRMKSAPSSSGFYYFQGFKGTFITGCPDSDKQFKHLWFYAGGRWLHGHLPYDGVPPSERVLVVFRRGYVWTWAPHIPQLTLERIEVLRRLSDPERN</sequence>
<dbReference type="Proteomes" id="UP001187192">
    <property type="component" value="Unassembled WGS sequence"/>
</dbReference>
<protein>
    <submittedName>
        <fullName evidence="2">Uncharacterized protein</fullName>
    </submittedName>
</protein>
<dbReference type="EMBL" id="BTGU01005255">
    <property type="protein sequence ID" value="GMN21217.1"/>
    <property type="molecule type" value="Genomic_DNA"/>
</dbReference>
<evidence type="ECO:0000313" key="4">
    <source>
        <dbReference type="EMBL" id="GMN21262.1"/>
    </source>
</evidence>
<keyword evidence="5" id="KW-1185">Reference proteome</keyword>
<dbReference type="EMBL" id="BTGU01005258">
    <property type="protein sequence ID" value="GMN21262.1"/>
    <property type="molecule type" value="Genomic_DNA"/>
</dbReference>
<evidence type="ECO:0000313" key="5">
    <source>
        <dbReference type="Proteomes" id="UP001187192"/>
    </source>
</evidence>
<gene>
    <name evidence="1" type="ORF">TIFTF001_047239</name>
    <name evidence="2" type="ORF">TIFTF001_047243</name>
    <name evidence="3" type="ORF">TIFTF001_047248</name>
    <name evidence="4" type="ORF">TIFTF001_047252</name>
</gene>
<organism evidence="2 5">
    <name type="scientific">Ficus carica</name>
    <name type="common">Common fig</name>
    <dbReference type="NCBI Taxonomy" id="3494"/>
    <lineage>
        <taxon>Eukaryota</taxon>
        <taxon>Viridiplantae</taxon>
        <taxon>Streptophyta</taxon>
        <taxon>Embryophyta</taxon>
        <taxon>Tracheophyta</taxon>
        <taxon>Spermatophyta</taxon>
        <taxon>Magnoliopsida</taxon>
        <taxon>eudicotyledons</taxon>
        <taxon>Gunneridae</taxon>
        <taxon>Pentapetalae</taxon>
        <taxon>rosids</taxon>
        <taxon>fabids</taxon>
        <taxon>Rosales</taxon>
        <taxon>Moraceae</taxon>
        <taxon>Ficeae</taxon>
        <taxon>Ficus</taxon>
    </lineage>
</organism>
<evidence type="ECO:0000313" key="1">
    <source>
        <dbReference type="EMBL" id="GMN21217.1"/>
    </source>
</evidence>
<dbReference type="EMBL" id="BTGU01005257">
    <property type="protein sequence ID" value="GMN21251.1"/>
    <property type="molecule type" value="Genomic_DNA"/>
</dbReference>
<comment type="caution">
    <text evidence="2">The sequence shown here is derived from an EMBL/GenBank/DDBJ whole genome shotgun (WGS) entry which is preliminary data.</text>
</comment>
<evidence type="ECO:0000313" key="2">
    <source>
        <dbReference type="EMBL" id="GMN21232.1"/>
    </source>
</evidence>
<proteinExistence type="predicted"/>